<proteinExistence type="predicted"/>
<accession>A0A2P2QAT3</accession>
<name>A0A2P2QAT3_RHIMU</name>
<sequence>MWICHRKIARYIFLAMNLRTYNCRKCLEIWGSSF</sequence>
<dbReference type="EMBL" id="GGEC01083543">
    <property type="protein sequence ID" value="MBX64027.1"/>
    <property type="molecule type" value="Transcribed_RNA"/>
</dbReference>
<protein>
    <submittedName>
        <fullName evidence="1">Uncharacterized protein</fullName>
    </submittedName>
</protein>
<dbReference type="AlphaFoldDB" id="A0A2P2QAT3"/>
<reference evidence="1" key="1">
    <citation type="submission" date="2018-02" db="EMBL/GenBank/DDBJ databases">
        <title>Rhizophora mucronata_Transcriptome.</title>
        <authorList>
            <person name="Meera S.P."/>
            <person name="Sreeshan A."/>
            <person name="Augustine A."/>
        </authorList>
    </citation>
    <scope>NUCLEOTIDE SEQUENCE</scope>
    <source>
        <tissue evidence="1">Leaf</tissue>
    </source>
</reference>
<organism evidence="1">
    <name type="scientific">Rhizophora mucronata</name>
    <name type="common">Asiatic mangrove</name>
    <dbReference type="NCBI Taxonomy" id="61149"/>
    <lineage>
        <taxon>Eukaryota</taxon>
        <taxon>Viridiplantae</taxon>
        <taxon>Streptophyta</taxon>
        <taxon>Embryophyta</taxon>
        <taxon>Tracheophyta</taxon>
        <taxon>Spermatophyta</taxon>
        <taxon>Magnoliopsida</taxon>
        <taxon>eudicotyledons</taxon>
        <taxon>Gunneridae</taxon>
        <taxon>Pentapetalae</taxon>
        <taxon>rosids</taxon>
        <taxon>fabids</taxon>
        <taxon>Malpighiales</taxon>
        <taxon>Rhizophoraceae</taxon>
        <taxon>Rhizophora</taxon>
    </lineage>
</organism>
<evidence type="ECO:0000313" key="1">
    <source>
        <dbReference type="EMBL" id="MBX64027.1"/>
    </source>
</evidence>